<organism evidence="1 2">
    <name type="scientific">Robertmurraya beringensis</name>
    <dbReference type="NCBI Taxonomy" id="641660"/>
    <lineage>
        <taxon>Bacteria</taxon>
        <taxon>Bacillati</taxon>
        <taxon>Bacillota</taxon>
        <taxon>Bacilli</taxon>
        <taxon>Bacillales</taxon>
        <taxon>Bacillaceae</taxon>
        <taxon>Robertmurraya</taxon>
    </lineage>
</organism>
<sequence>MPDTPSMTSSEIGAIWITYQQKTMLFQMLDYFINKADDDEANEIMSSLKGDIQPFITQMVSMFNEEGIPIPIGFVSQDVNIDAPKLYDNGFDIMFVRLVKEISSGMHTLNLTMVYREDIILLFRDLTKMTQKYYDDCTRYLLKKGLLPRAPYVSIEKSIEFVKTNNYLDGAKLFSEKRPLNAVEIAHIYRGVESNVTGMQMIFGFAQVAKEKEAKKYFNKGGELAKAIIKDMSELLLQNNIQVPTTAGGNITDSKVPPFSDKIMMYCISLFCSFSLGGNSIGTAFSTRNDLPLKFAAYMKDIFEYAHEGAKIMIQNGWMEEPPQTIK</sequence>
<dbReference type="Gene3D" id="1.20.1260.10">
    <property type="match status" value="2"/>
</dbReference>
<accession>A0ABV6KSZ3</accession>
<reference evidence="1 2" key="1">
    <citation type="submission" date="2024-09" db="EMBL/GenBank/DDBJ databases">
        <authorList>
            <person name="Sun Q."/>
            <person name="Mori K."/>
        </authorList>
    </citation>
    <scope>NUCLEOTIDE SEQUENCE [LARGE SCALE GENOMIC DNA]</scope>
    <source>
        <strain evidence="1 2">CGMCC 1.9126</strain>
    </source>
</reference>
<dbReference type="EMBL" id="JBHLUU010000104">
    <property type="protein sequence ID" value="MFC0476449.1"/>
    <property type="molecule type" value="Genomic_DNA"/>
</dbReference>
<name>A0ABV6KSZ3_9BACI</name>
<comment type="caution">
    <text evidence="1">The sequence shown here is derived from an EMBL/GenBank/DDBJ whole genome shotgun (WGS) entry which is preliminary data.</text>
</comment>
<evidence type="ECO:0000313" key="1">
    <source>
        <dbReference type="EMBL" id="MFC0476449.1"/>
    </source>
</evidence>
<dbReference type="InterPro" id="IPR021617">
    <property type="entry name" value="DUF3231"/>
</dbReference>
<gene>
    <name evidence="1" type="ORF">ACFFHF_14650</name>
</gene>
<dbReference type="Pfam" id="PF11553">
    <property type="entry name" value="DUF3231"/>
    <property type="match status" value="2"/>
</dbReference>
<dbReference type="Proteomes" id="UP001589738">
    <property type="component" value="Unassembled WGS sequence"/>
</dbReference>
<dbReference type="InterPro" id="IPR012347">
    <property type="entry name" value="Ferritin-like"/>
</dbReference>
<evidence type="ECO:0000313" key="2">
    <source>
        <dbReference type="Proteomes" id="UP001589738"/>
    </source>
</evidence>
<dbReference type="RefSeq" id="WP_160549013.1">
    <property type="nucleotide sequence ID" value="NZ_JBHLUU010000104.1"/>
</dbReference>
<proteinExistence type="predicted"/>
<protein>
    <submittedName>
        <fullName evidence="1">DUF3231 family protein</fullName>
    </submittedName>
</protein>
<keyword evidence="2" id="KW-1185">Reference proteome</keyword>